<protein>
    <recommendedName>
        <fullName evidence="1">BTB domain-containing protein</fullName>
    </recommendedName>
</protein>
<dbReference type="SUPFAM" id="SSF54695">
    <property type="entry name" value="POZ domain"/>
    <property type="match status" value="1"/>
</dbReference>
<dbReference type="VEuPathDB" id="FungiDB:BD410DRAFT_784090"/>
<dbReference type="OrthoDB" id="2367075at2759"/>
<evidence type="ECO:0000259" key="1">
    <source>
        <dbReference type="SMART" id="SM00225"/>
    </source>
</evidence>
<reference evidence="2 3" key="1">
    <citation type="submission" date="2018-06" db="EMBL/GenBank/DDBJ databases">
        <title>A transcriptomic atlas of mushroom development highlights an independent origin of complex multicellularity.</title>
        <authorList>
            <consortium name="DOE Joint Genome Institute"/>
            <person name="Krizsan K."/>
            <person name="Almasi E."/>
            <person name="Merenyi Z."/>
            <person name="Sahu N."/>
            <person name="Viragh M."/>
            <person name="Koszo T."/>
            <person name="Mondo S."/>
            <person name="Kiss B."/>
            <person name="Balint B."/>
            <person name="Kues U."/>
            <person name="Barry K."/>
            <person name="Hegedus J.C."/>
            <person name="Henrissat B."/>
            <person name="Johnson J."/>
            <person name="Lipzen A."/>
            <person name="Ohm R."/>
            <person name="Nagy I."/>
            <person name="Pangilinan J."/>
            <person name="Yan J."/>
            <person name="Xiong Y."/>
            <person name="Grigoriev I.V."/>
            <person name="Hibbett D.S."/>
            <person name="Nagy L.G."/>
        </authorList>
    </citation>
    <scope>NUCLEOTIDE SEQUENCE [LARGE SCALE GENOMIC DNA]</scope>
    <source>
        <strain evidence="2 3">SZMC22713</strain>
    </source>
</reference>
<dbReference type="InterPro" id="IPR000210">
    <property type="entry name" value="BTB/POZ_dom"/>
</dbReference>
<dbReference type="Proteomes" id="UP000294933">
    <property type="component" value="Unassembled WGS sequence"/>
</dbReference>
<proteinExistence type="predicted"/>
<evidence type="ECO:0000313" key="3">
    <source>
        <dbReference type="Proteomes" id="UP000294933"/>
    </source>
</evidence>
<dbReference type="EMBL" id="ML170162">
    <property type="protein sequence ID" value="TDL26065.1"/>
    <property type="molecule type" value="Genomic_DNA"/>
</dbReference>
<accession>A0A4Y7QF80</accession>
<gene>
    <name evidence="2" type="ORF">BD410DRAFT_784090</name>
</gene>
<organism evidence="2 3">
    <name type="scientific">Rickenella mellea</name>
    <dbReference type="NCBI Taxonomy" id="50990"/>
    <lineage>
        <taxon>Eukaryota</taxon>
        <taxon>Fungi</taxon>
        <taxon>Dikarya</taxon>
        <taxon>Basidiomycota</taxon>
        <taxon>Agaricomycotina</taxon>
        <taxon>Agaricomycetes</taxon>
        <taxon>Hymenochaetales</taxon>
        <taxon>Rickenellaceae</taxon>
        <taxon>Rickenella</taxon>
    </lineage>
</organism>
<dbReference type="Gene3D" id="3.30.710.10">
    <property type="entry name" value="Potassium Channel Kv1.1, Chain A"/>
    <property type="match status" value="1"/>
</dbReference>
<dbReference type="Pfam" id="PF00651">
    <property type="entry name" value="BTB"/>
    <property type="match status" value="1"/>
</dbReference>
<dbReference type="SMART" id="SM00225">
    <property type="entry name" value="BTB"/>
    <property type="match status" value="1"/>
</dbReference>
<sequence>MGFPNSTAFDCMEPPALSEKFQRARTDPEIDEAGMARHPSYYFHMITFLVEGVLFRVPRQYFEQESPVFRTMYSLPQGGDSNKLDGDCDHKPLRLDGVQSADFVQFLRVLYPRSYRTSEKLNRNEWESVLLLADMWDLKKVRDLAIEELTHTPMEIISKIVLAHRFHIDEWRLSAYAMLVSREKLISFEEAERLGWDFTMKIQHVREQVARNTTHRVFCWSCGKATSCYGKGKGNPSALDTMTATLCQVFGDDILGESKKGFTGLESIGKAGSPIDAALEAARSAVENVTIS</sequence>
<name>A0A4Y7QF80_9AGAM</name>
<dbReference type="STRING" id="50990.A0A4Y7QF80"/>
<keyword evidence="3" id="KW-1185">Reference proteome</keyword>
<dbReference type="InterPro" id="IPR011333">
    <property type="entry name" value="SKP1/BTB/POZ_sf"/>
</dbReference>
<dbReference type="AlphaFoldDB" id="A0A4Y7QF80"/>
<evidence type="ECO:0000313" key="2">
    <source>
        <dbReference type="EMBL" id="TDL26065.1"/>
    </source>
</evidence>
<feature type="domain" description="BTB" evidence="1">
    <location>
        <begin position="44"/>
        <end position="153"/>
    </location>
</feature>